<feature type="compositionally biased region" description="Basic and acidic residues" evidence="1">
    <location>
        <begin position="1"/>
        <end position="12"/>
    </location>
</feature>
<dbReference type="Proteomes" id="UP000307562">
    <property type="component" value="Plasmid pNPA70"/>
</dbReference>
<keyword evidence="2" id="KW-0614">Plasmid</keyword>
<evidence type="ECO:0000256" key="1">
    <source>
        <dbReference type="SAM" id="MobiDB-lite"/>
    </source>
</evidence>
<evidence type="ECO:0000313" key="2">
    <source>
        <dbReference type="EMBL" id="QCW05245.1"/>
    </source>
</evidence>
<protein>
    <submittedName>
        <fullName evidence="2">Uncharacterized protein</fullName>
    </submittedName>
</protein>
<dbReference type="GeneID" id="96158134"/>
<reference evidence="3" key="1">
    <citation type="submission" date="2019-05" db="EMBL/GenBank/DDBJ databases">
        <title>Complete Genome Sequence and Methylation Pattern of the Halophilic Archaeon Natrinema pallidum BOL6-1.</title>
        <authorList>
            <person name="DasSarma P."/>
            <person name="DasSarma B.P."/>
            <person name="DasSarma S.L."/>
            <person name="Martinez F.L."/>
            <person name="Guzman D."/>
            <person name="Roberts R.J."/>
            <person name="DasSarma S."/>
        </authorList>
    </citation>
    <scope>NUCLEOTIDE SEQUENCE [LARGE SCALE GENOMIC DNA]</scope>
    <source>
        <strain evidence="3">BOL6-1</strain>
        <plasmid evidence="3">pnpa70</plasmid>
    </source>
</reference>
<accession>A0A4P9TLZ4</accession>
<organism evidence="2 3">
    <name type="scientific">Natrinema pallidum</name>
    <dbReference type="NCBI Taxonomy" id="69527"/>
    <lineage>
        <taxon>Archaea</taxon>
        <taxon>Methanobacteriati</taxon>
        <taxon>Methanobacteriota</taxon>
        <taxon>Stenosarchaea group</taxon>
        <taxon>Halobacteria</taxon>
        <taxon>Halobacteriales</taxon>
        <taxon>Natrialbaceae</taxon>
        <taxon>Natrinema</taxon>
    </lineage>
</organism>
<geneLocation type="plasmid" evidence="3">
    <name>pnpa70</name>
</geneLocation>
<dbReference type="EMBL" id="CP040639">
    <property type="protein sequence ID" value="QCW05245.1"/>
    <property type="molecule type" value="Genomic_DNA"/>
</dbReference>
<name>A0A4P9TLZ4_9EURY</name>
<dbReference type="AlphaFoldDB" id="A0A4P9TLZ4"/>
<gene>
    <name evidence="2" type="ORF">FGF80_18525</name>
</gene>
<evidence type="ECO:0000313" key="3">
    <source>
        <dbReference type="Proteomes" id="UP000307562"/>
    </source>
</evidence>
<keyword evidence="3" id="KW-1185">Reference proteome</keyword>
<feature type="region of interest" description="Disordered" evidence="1">
    <location>
        <begin position="1"/>
        <end position="23"/>
    </location>
</feature>
<proteinExistence type="predicted"/>
<sequence length="149" mass="17291">MAGIEPPHDTLERGQPPEPDADGTEIVYVPGAENHYKYDHDVIVLDERLQAYPKAHEYIKNHELEHATHGGLETGGLLALLRLEWRTDLDHYFADDETIAEVREYFEERRERERIPPLTAAKHTVVDLLRGTWDLALRPLSWAYWRVKG</sequence>
<dbReference type="KEGG" id="npl:FGF80_18525"/>
<dbReference type="RefSeq" id="WP_138655702.1">
    <property type="nucleotide sequence ID" value="NZ_CP040639.1"/>
</dbReference>